<evidence type="ECO:0000313" key="1">
    <source>
        <dbReference type="EMBL" id="CAI9564433.1"/>
    </source>
</evidence>
<name>A0ABN9CWS3_9NEOB</name>
<organism evidence="1 2">
    <name type="scientific">Staurois parvus</name>
    <dbReference type="NCBI Taxonomy" id="386267"/>
    <lineage>
        <taxon>Eukaryota</taxon>
        <taxon>Metazoa</taxon>
        <taxon>Chordata</taxon>
        <taxon>Craniata</taxon>
        <taxon>Vertebrata</taxon>
        <taxon>Euteleostomi</taxon>
        <taxon>Amphibia</taxon>
        <taxon>Batrachia</taxon>
        <taxon>Anura</taxon>
        <taxon>Neobatrachia</taxon>
        <taxon>Ranoidea</taxon>
        <taxon>Ranidae</taxon>
        <taxon>Staurois</taxon>
    </lineage>
</organism>
<comment type="caution">
    <text evidence="1">The sequence shown here is derived from an EMBL/GenBank/DDBJ whole genome shotgun (WGS) entry which is preliminary data.</text>
</comment>
<keyword evidence="2" id="KW-1185">Reference proteome</keyword>
<protein>
    <submittedName>
        <fullName evidence="1">Uncharacterized protein</fullName>
    </submittedName>
</protein>
<sequence>MTLGRKGLTSGKIKGRTVCCVCFTVCCVLLGSHAVLYCSAMQVLTGERSVLFTYR</sequence>
<evidence type="ECO:0000313" key="2">
    <source>
        <dbReference type="Proteomes" id="UP001162483"/>
    </source>
</evidence>
<proteinExistence type="predicted"/>
<reference evidence="1" key="1">
    <citation type="submission" date="2023-05" db="EMBL/GenBank/DDBJ databases">
        <authorList>
            <person name="Stuckert A."/>
        </authorList>
    </citation>
    <scope>NUCLEOTIDE SEQUENCE</scope>
</reference>
<feature type="non-terminal residue" evidence="1">
    <location>
        <position position="55"/>
    </location>
</feature>
<accession>A0ABN9CWS3</accession>
<dbReference type="Proteomes" id="UP001162483">
    <property type="component" value="Unassembled WGS sequence"/>
</dbReference>
<dbReference type="EMBL" id="CATNWA010013007">
    <property type="protein sequence ID" value="CAI9564433.1"/>
    <property type="molecule type" value="Genomic_DNA"/>
</dbReference>
<gene>
    <name evidence="1" type="ORF">SPARVUS_LOCUS5897757</name>
</gene>